<dbReference type="InterPro" id="IPR011652">
    <property type="entry name" value="MORN_2"/>
</dbReference>
<evidence type="ECO:0000256" key="1">
    <source>
        <dbReference type="SAM" id="SignalP"/>
    </source>
</evidence>
<gene>
    <name evidence="2" type="ORF">CHS0354_000618</name>
</gene>
<dbReference type="EMBL" id="JAEAOA010000085">
    <property type="protein sequence ID" value="KAK3604954.1"/>
    <property type="molecule type" value="Genomic_DNA"/>
</dbReference>
<accession>A0AAE0T7X4</accession>
<evidence type="ECO:0000313" key="3">
    <source>
        <dbReference type="Proteomes" id="UP001195483"/>
    </source>
</evidence>
<sequence length="140" mass="16354">MKKSFLFFGFALLLTLCLGLWTFRELNSHKNGVIKEFFPDGTLRSETTYKNGIPYGTSLVFFKNGKLKKSVEFIDGKQSGMTITYYETGQVKSEEMYKANKMEGHSRFYNEDGTLQWEATYINDVKQMNTFRDYRKNRGN</sequence>
<feature type="signal peptide" evidence="1">
    <location>
        <begin position="1"/>
        <end position="19"/>
    </location>
</feature>
<proteinExistence type="predicted"/>
<dbReference type="Proteomes" id="UP001195483">
    <property type="component" value="Unassembled WGS sequence"/>
</dbReference>
<organism evidence="2 3">
    <name type="scientific">Potamilus streckersoni</name>
    <dbReference type="NCBI Taxonomy" id="2493646"/>
    <lineage>
        <taxon>Eukaryota</taxon>
        <taxon>Metazoa</taxon>
        <taxon>Spiralia</taxon>
        <taxon>Lophotrochozoa</taxon>
        <taxon>Mollusca</taxon>
        <taxon>Bivalvia</taxon>
        <taxon>Autobranchia</taxon>
        <taxon>Heteroconchia</taxon>
        <taxon>Palaeoheterodonta</taxon>
        <taxon>Unionida</taxon>
        <taxon>Unionoidea</taxon>
        <taxon>Unionidae</taxon>
        <taxon>Ambleminae</taxon>
        <taxon>Lampsilini</taxon>
        <taxon>Potamilus</taxon>
    </lineage>
</organism>
<dbReference type="AlphaFoldDB" id="A0AAE0T7X4"/>
<protein>
    <recommendedName>
        <fullName evidence="4">MORN repeat protein</fullName>
    </recommendedName>
</protein>
<evidence type="ECO:0008006" key="4">
    <source>
        <dbReference type="Google" id="ProtNLM"/>
    </source>
</evidence>
<evidence type="ECO:0000313" key="2">
    <source>
        <dbReference type="EMBL" id="KAK3604954.1"/>
    </source>
</evidence>
<dbReference type="Pfam" id="PF07661">
    <property type="entry name" value="MORN_2"/>
    <property type="match status" value="4"/>
</dbReference>
<reference evidence="2" key="2">
    <citation type="journal article" date="2021" name="Genome Biol. Evol.">
        <title>Developing a high-quality reference genome for a parasitic bivalve with doubly uniparental inheritance (Bivalvia: Unionida).</title>
        <authorList>
            <person name="Smith C.H."/>
        </authorList>
    </citation>
    <scope>NUCLEOTIDE SEQUENCE</scope>
    <source>
        <strain evidence="2">CHS0354</strain>
        <tissue evidence="2">Mantle</tissue>
    </source>
</reference>
<dbReference type="Gene3D" id="3.90.930.1">
    <property type="match status" value="1"/>
</dbReference>
<reference evidence="2" key="3">
    <citation type="submission" date="2023-05" db="EMBL/GenBank/DDBJ databases">
        <authorList>
            <person name="Smith C.H."/>
        </authorList>
    </citation>
    <scope>NUCLEOTIDE SEQUENCE</scope>
    <source>
        <strain evidence="2">CHS0354</strain>
        <tissue evidence="2">Mantle</tissue>
    </source>
</reference>
<feature type="chain" id="PRO_5042093565" description="MORN repeat protein" evidence="1">
    <location>
        <begin position="20"/>
        <end position="140"/>
    </location>
</feature>
<comment type="caution">
    <text evidence="2">The sequence shown here is derived from an EMBL/GenBank/DDBJ whole genome shotgun (WGS) entry which is preliminary data.</text>
</comment>
<keyword evidence="1" id="KW-0732">Signal</keyword>
<dbReference type="SUPFAM" id="SSF82185">
    <property type="entry name" value="Histone H3 K4-specific methyltransferase SET7/9 N-terminal domain"/>
    <property type="match status" value="1"/>
</dbReference>
<reference evidence="2" key="1">
    <citation type="journal article" date="2021" name="Genome Biol. Evol.">
        <title>A High-Quality Reference Genome for a Parasitic Bivalve with Doubly Uniparental Inheritance (Bivalvia: Unionida).</title>
        <authorList>
            <person name="Smith C.H."/>
        </authorList>
    </citation>
    <scope>NUCLEOTIDE SEQUENCE</scope>
    <source>
        <strain evidence="2">CHS0354</strain>
    </source>
</reference>
<keyword evidence="3" id="KW-1185">Reference proteome</keyword>
<name>A0AAE0T7X4_9BIVA</name>